<gene>
    <name evidence="4" type="primary">traM</name>
    <name evidence="4" type="ORF">NOX80_11235</name>
</gene>
<accession>A0ABY5J0T9</accession>
<evidence type="ECO:0000256" key="2">
    <source>
        <dbReference type="SAM" id="Phobius"/>
    </source>
</evidence>
<feature type="transmembrane region" description="Helical" evidence="2">
    <location>
        <begin position="7"/>
        <end position="27"/>
    </location>
</feature>
<evidence type="ECO:0000313" key="5">
    <source>
        <dbReference type="Proteomes" id="UP001059844"/>
    </source>
</evidence>
<evidence type="ECO:0000259" key="3">
    <source>
        <dbReference type="Pfam" id="PF12508"/>
    </source>
</evidence>
<dbReference type="EMBL" id="CP101751">
    <property type="protein sequence ID" value="UUC47376.1"/>
    <property type="molecule type" value="Genomic_DNA"/>
</dbReference>
<feature type="domain" description="Conjugative transposon TraM C-terminal" evidence="3">
    <location>
        <begin position="264"/>
        <end position="408"/>
    </location>
</feature>
<dbReference type="InterPro" id="IPR055407">
    <property type="entry name" value="TraM_C"/>
</dbReference>
<evidence type="ECO:0000313" key="4">
    <source>
        <dbReference type="EMBL" id="UUC47376.1"/>
    </source>
</evidence>
<keyword evidence="2" id="KW-0812">Transmembrane</keyword>
<feature type="region of interest" description="Disordered" evidence="1">
    <location>
        <begin position="138"/>
        <end position="163"/>
    </location>
</feature>
<dbReference type="InterPro" id="IPR022187">
    <property type="entry name" value="Conjug_transposon_TraM"/>
</dbReference>
<dbReference type="NCBIfam" id="TIGR03779">
    <property type="entry name" value="Bac_Flav_CT_M"/>
    <property type="match status" value="1"/>
</dbReference>
<keyword evidence="5" id="KW-1185">Reference proteome</keyword>
<dbReference type="RefSeq" id="WP_256553006.1">
    <property type="nucleotide sequence ID" value="NZ_CP101751.1"/>
</dbReference>
<keyword evidence="2" id="KW-1133">Transmembrane helix</keyword>
<sequence length="418" mass="46656">MIKHRKFLLVLPVMVIPFMTVFFWALGGGKTEAAERNGKAQVGFNLKLPDANVKEDKILDKMGYYDKAKQDSVKFQELLKNDPNYMQGGRDFAGSDLGYDMLQHYNGNMNMSVNGRGYNNPNEQKIYQKLAELNREMNRPPSYSNENSYQGYQSGGSQNGTINTGDVDRLEQMMKMMSQPSGEDKEMQQLNGMLERILDIQHPDRMQEKLKQSSQMKKGQVYPVVKPKKENTVSVLENGKSVKEIGNSFFSLEENTSVIEQNAISAVVHENQTLVNGSTVKLRLSGDVMVNNITIPKGTFLFGVASLTGERLGIKIDNIRFGNSLFPVELNVYDLDGMDGIYIPGAITRDIAKQSADRSLQNIGMTSLDPSWEMQAAGAGIEAAKGLLSKKVKLVKVKVKAGYQLLLRDEKQKQSLTN</sequence>
<organism evidence="4 5">
    <name type="scientific">Flavobacterium cerinum</name>
    <dbReference type="NCBI Taxonomy" id="2502784"/>
    <lineage>
        <taxon>Bacteria</taxon>
        <taxon>Pseudomonadati</taxon>
        <taxon>Bacteroidota</taxon>
        <taxon>Flavobacteriia</taxon>
        <taxon>Flavobacteriales</taxon>
        <taxon>Flavobacteriaceae</taxon>
        <taxon>Flavobacterium</taxon>
    </lineage>
</organism>
<keyword evidence="2" id="KW-0472">Membrane</keyword>
<protein>
    <submittedName>
        <fullName evidence="4">Conjugative transposon protein TraM</fullName>
    </submittedName>
</protein>
<dbReference type="Proteomes" id="UP001059844">
    <property type="component" value="Chromosome"/>
</dbReference>
<proteinExistence type="predicted"/>
<dbReference type="Pfam" id="PF12508">
    <property type="entry name" value="Transposon_TraM"/>
    <property type="match status" value="1"/>
</dbReference>
<reference evidence="4" key="1">
    <citation type="submission" date="2022-07" db="EMBL/GenBank/DDBJ databases">
        <title>Isolation, identification, and degradation of a PFOSA degrading strain from sewage treatment plant.</title>
        <authorList>
            <person name="Zhang L."/>
            <person name="Huo Y."/>
        </authorList>
    </citation>
    <scope>NUCLEOTIDE SEQUENCE</scope>
    <source>
        <strain evidence="4">C1</strain>
    </source>
</reference>
<name>A0ABY5J0T9_9FLAO</name>
<evidence type="ECO:0000256" key="1">
    <source>
        <dbReference type="SAM" id="MobiDB-lite"/>
    </source>
</evidence>